<keyword evidence="6" id="KW-0206">Cytoskeleton</keyword>
<dbReference type="GO" id="GO:0005868">
    <property type="term" value="C:cytoplasmic dynein complex"/>
    <property type="evidence" value="ECO:0007669"/>
    <property type="project" value="InterPro"/>
</dbReference>
<evidence type="ECO:0000256" key="6">
    <source>
        <dbReference type="ARBA" id="ARBA00023212"/>
    </source>
</evidence>
<dbReference type="SUPFAM" id="SSF50978">
    <property type="entry name" value="WD40 repeat-like"/>
    <property type="match status" value="1"/>
</dbReference>
<evidence type="ECO:0000256" key="1">
    <source>
        <dbReference type="ARBA" id="ARBA00004245"/>
    </source>
</evidence>
<evidence type="ECO:0000256" key="7">
    <source>
        <dbReference type="SAM" id="MobiDB-lite"/>
    </source>
</evidence>
<proteinExistence type="inferred from homology"/>
<evidence type="ECO:0000256" key="2">
    <source>
        <dbReference type="ARBA" id="ARBA00011059"/>
    </source>
</evidence>
<dbReference type="AlphaFoldDB" id="A0A0X3PW86"/>
<organism evidence="8">
    <name type="scientific">Schistocephalus solidus</name>
    <name type="common">Tapeworm</name>
    <dbReference type="NCBI Taxonomy" id="70667"/>
    <lineage>
        <taxon>Eukaryota</taxon>
        <taxon>Metazoa</taxon>
        <taxon>Spiralia</taxon>
        <taxon>Lophotrochozoa</taxon>
        <taxon>Platyhelminthes</taxon>
        <taxon>Cestoda</taxon>
        <taxon>Eucestoda</taxon>
        <taxon>Diphyllobothriidea</taxon>
        <taxon>Diphyllobothriidae</taxon>
        <taxon>Schistocephalus</taxon>
    </lineage>
</organism>
<dbReference type="Pfam" id="PF11540">
    <property type="entry name" value="Dynein_IC2"/>
    <property type="match status" value="1"/>
</dbReference>
<dbReference type="Pfam" id="PF00400">
    <property type="entry name" value="WD40"/>
    <property type="match status" value="1"/>
</dbReference>
<feature type="region of interest" description="Disordered" evidence="7">
    <location>
        <begin position="190"/>
        <end position="209"/>
    </location>
</feature>
<name>A0A0X3PW86_SCHSO</name>
<keyword evidence="5" id="KW-0677">Repeat</keyword>
<comment type="subcellular location">
    <subcellularLocation>
        <location evidence="1">Cytoplasm</location>
        <location evidence="1">Cytoskeleton</location>
    </subcellularLocation>
</comment>
<dbReference type="PANTHER" id="PTHR12442">
    <property type="entry name" value="DYNEIN INTERMEDIATE CHAIN"/>
    <property type="match status" value="1"/>
</dbReference>
<dbReference type="GO" id="GO:0045503">
    <property type="term" value="F:dynein light chain binding"/>
    <property type="evidence" value="ECO:0007669"/>
    <property type="project" value="TreeGrafter"/>
</dbReference>
<dbReference type="InterPro" id="IPR001680">
    <property type="entry name" value="WD40_rpt"/>
</dbReference>
<dbReference type="InterPro" id="IPR025956">
    <property type="entry name" value="DYNC1I1/DYNC1I2"/>
</dbReference>
<evidence type="ECO:0000313" key="8">
    <source>
        <dbReference type="EMBL" id="JAP54357.1"/>
    </source>
</evidence>
<dbReference type="GO" id="GO:0010970">
    <property type="term" value="P:transport along microtubule"/>
    <property type="evidence" value="ECO:0007669"/>
    <property type="project" value="TreeGrafter"/>
</dbReference>
<evidence type="ECO:0000256" key="3">
    <source>
        <dbReference type="ARBA" id="ARBA00022490"/>
    </source>
</evidence>
<dbReference type="EMBL" id="GEEE01008868">
    <property type="protein sequence ID" value="JAP54357.1"/>
    <property type="molecule type" value="Transcribed_RNA"/>
</dbReference>
<reference evidence="8" key="1">
    <citation type="submission" date="2016-01" db="EMBL/GenBank/DDBJ databases">
        <title>Reference transcriptome for the parasite Schistocephalus solidus: insights into the molecular evolution of parasitism.</title>
        <authorList>
            <person name="Hebert F.O."/>
            <person name="Grambauer S."/>
            <person name="Barber I."/>
            <person name="Landry C.R."/>
            <person name="Aubin-Horth N."/>
        </authorList>
    </citation>
    <scope>NUCLEOTIDE SEQUENCE</scope>
</reference>
<evidence type="ECO:0000256" key="5">
    <source>
        <dbReference type="ARBA" id="ARBA00022737"/>
    </source>
</evidence>
<sequence length="644" mass="71520">MSGHDRKAELEQKKLKLAALREGRLKREGKLNDLAQSNFKVNLTSAGDAEAILRDFGLLNPLELNGKHKVDELTKSASTPAFSSKPEIHERPRKLALSKVNQVNIVPHEVVTYSKNTQTVVDMSCETPSVTMDTWTAATPLAHMGSPKGMTSLEWDDDLLEALPYDEVAPLPGEGGHLFKNYDLNTPSKFFRSESPPRPPARELTEEDKEEIFESEKFCDFFMQASRLMERALDEDTDIFVDYSGADRKDTGKSQDLIKLHRNFYDERWSANRIVTALDWSSVYPELLLGAYDANEEAKNEPKGVCLLWNLKYKKTSPEYVFNFQTAITAAILTEFHPSLVIGGTYAGQIVLWDTRSPKRTPVQRTPLSCLAHAEPIKALAVTGTQNAHNLISVSSDGKLCSWSLDMLGQPQESLELTYRQAKTVSPTAMSFFPEDANNFLIGAFDGNVYSGCRHGNKAGILEQFEGHRAPITAVCIPCVEGSADSPPLFLTTSMDCSVKLWSKKDTFPIFSFDDRIAYFLDCDWSPVHPALFTTVDLGGQLDVWSLNLDHEVPTASSVVEGGAALNNCKFDKQGSHIAAGDDAGRIHIFELHEKLATPRPDEWSKLSRLVANLSATMSELRDFNSHNYRFPTSSSAASLASRL</sequence>
<dbReference type="InterPro" id="IPR050687">
    <property type="entry name" value="Dynein_IC"/>
</dbReference>
<evidence type="ECO:0000256" key="4">
    <source>
        <dbReference type="ARBA" id="ARBA00022574"/>
    </source>
</evidence>
<gene>
    <name evidence="8" type="primary">DC1I2</name>
    <name evidence="8" type="ORF">TR87217</name>
</gene>
<dbReference type="Gene3D" id="2.130.10.10">
    <property type="entry name" value="YVTN repeat-like/Quinoprotein amine dehydrogenase"/>
    <property type="match status" value="2"/>
</dbReference>
<comment type="similarity">
    <text evidence="2">Belongs to the dynein intermediate chain family.</text>
</comment>
<dbReference type="InterPro" id="IPR015943">
    <property type="entry name" value="WD40/YVTN_repeat-like_dom_sf"/>
</dbReference>
<keyword evidence="3" id="KW-0963">Cytoplasm</keyword>
<dbReference type="SMART" id="SM00320">
    <property type="entry name" value="WD40"/>
    <property type="match status" value="5"/>
</dbReference>
<protein>
    <submittedName>
        <fullName evidence="8">Cytoplasmic dynein 1 intermediate chain 2</fullName>
    </submittedName>
</protein>
<dbReference type="InterPro" id="IPR036322">
    <property type="entry name" value="WD40_repeat_dom_sf"/>
</dbReference>
<dbReference type="GO" id="GO:0045504">
    <property type="term" value="F:dynein heavy chain binding"/>
    <property type="evidence" value="ECO:0007669"/>
    <property type="project" value="TreeGrafter"/>
</dbReference>
<accession>A0A0X3PW86</accession>
<dbReference type="PANTHER" id="PTHR12442:SF22">
    <property type="entry name" value="CYTOPLASMIC DYNEIN 1 INTERMEDIATE CHAIN-RELATED"/>
    <property type="match status" value="1"/>
</dbReference>
<keyword evidence="4" id="KW-0853">WD repeat</keyword>